<proteinExistence type="predicted"/>
<organism evidence="1 2">
    <name type="scientific">Microbacterium maritypicum</name>
    <name type="common">Microbacterium liquefaciens</name>
    <dbReference type="NCBI Taxonomy" id="33918"/>
    <lineage>
        <taxon>Bacteria</taxon>
        <taxon>Bacillati</taxon>
        <taxon>Actinomycetota</taxon>
        <taxon>Actinomycetes</taxon>
        <taxon>Micrococcales</taxon>
        <taxon>Microbacteriaceae</taxon>
        <taxon>Microbacterium</taxon>
    </lineage>
</organism>
<accession>A0AAD3X5H6</accession>
<protein>
    <recommendedName>
        <fullName evidence="3">HNH endonuclease</fullName>
    </recommendedName>
</protein>
<reference evidence="1 2" key="1">
    <citation type="submission" date="2019-09" db="EMBL/GenBank/DDBJ databases">
        <title>Whole genome sequencing of Microbacterium maritypicum.</title>
        <authorList>
            <person name="Lenchi N."/>
        </authorList>
    </citation>
    <scope>NUCLEOTIDE SEQUENCE [LARGE SCALE GENOMIC DNA]</scope>
    <source>
        <strain evidence="1 2">DSM 12512</strain>
    </source>
</reference>
<evidence type="ECO:0000313" key="1">
    <source>
        <dbReference type="EMBL" id="KAB1887624.1"/>
    </source>
</evidence>
<name>A0AAD3X5H6_MICMQ</name>
<sequence>MADKKATQRVEFTHDTRAVVARKAMYVCSNPECLRLTGFVTEKGKPRAIAQAAHILAAGDKGPRREDEVILPDGTRLERGSEGNAVWLCVPCHIRVDADSDAYASSLLLEWKRAHETLVSSLVGLDLEQSLLKLGGIRRSHDTAREFLMWLDSHRVMYVDIMYESPREARLALDALRHKLTQMRATIHGTSSLLGTAISATEDAVLAFFHKLRDIQIDDIAVTSGIPEFERFRDALREVRAEILEAVTPLAEAEGFAFERIGR</sequence>
<dbReference type="RefSeq" id="WP_151486487.1">
    <property type="nucleotide sequence ID" value="NZ_BAAAIN010000002.1"/>
</dbReference>
<gene>
    <name evidence="1" type="ORF">F6W70_09670</name>
</gene>
<evidence type="ECO:0000313" key="2">
    <source>
        <dbReference type="Proteomes" id="UP000436027"/>
    </source>
</evidence>
<comment type="caution">
    <text evidence="1">The sequence shown here is derived from an EMBL/GenBank/DDBJ whole genome shotgun (WGS) entry which is preliminary data.</text>
</comment>
<dbReference type="AlphaFoldDB" id="A0AAD3X5H6"/>
<dbReference type="EMBL" id="WAAQ01000001">
    <property type="protein sequence ID" value="KAB1887624.1"/>
    <property type="molecule type" value="Genomic_DNA"/>
</dbReference>
<evidence type="ECO:0008006" key="3">
    <source>
        <dbReference type="Google" id="ProtNLM"/>
    </source>
</evidence>
<dbReference type="Proteomes" id="UP000436027">
    <property type="component" value="Unassembled WGS sequence"/>
</dbReference>